<name>A0ACD1AGF0_9FIRM</name>
<accession>A0ACD1AGF0</accession>
<protein>
    <submittedName>
        <fullName evidence="1">SDR family oxidoreductase</fullName>
    </submittedName>
</protein>
<evidence type="ECO:0000313" key="2">
    <source>
        <dbReference type="Proteomes" id="UP000594014"/>
    </source>
</evidence>
<keyword evidence="2" id="KW-1185">Reference proteome</keyword>
<evidence type="ECO:0000313" key="1">
    <source>
        <dbReference type="EMBL" id="QOX65296.1"/>
    </source>
</evidence>
<organism evidence="1 2">
    <name type="scientific">Anoxybacterium hadale</name>
    <dbReference type="NCBI Taxonomy" id="3408580"/>
    <lineage>
        <taxon>Bacteria</taxon>
        <taxon>Bacillati</taxon>
        <taxon>Bacillota</taxon>
        <taxon>Clostridia</taxon>
        <taxon>Peptostreptococcales</taxon>
        <taxon>Anaerovoracaceae</taxon>
        <taxon>Anoxybacterium</taxon>
    </lineage>
</organism>
<proteinExistence type="predicted"/>
<dbReference type="EMBL" id="CP042469">
    <property type="protein sequence ID" value="QOX65296.1"/>
    <property type="molecule type" value="Genomic_DNA"/>
</dbReference>
<dbReference type="Proteomes" id="UP000594014">
    <property type="component" value="Chromosome"/>
</dbReference>
<sequence length="380" mass="42411">MKILITGSNGFVGRNLCAHLEAMGYDNLLKYDRPDDETVLQQYTSDCDFVFHLAGINRPDDESDFAGNYLLTAVLLEALKKENRRIPVLMSSSVQALLDNPYGRSKKKAEDLVLAYGRETQADFYIYRLPNVFGKWCAPNYNSAVATFCHNTARGLPLRIDDPQSALTLVYIDDVLNAFTAALQGEALRNGDFCEVDPVYHTTVGSLVEIIRSFPQSRENLTVPKVSDPLIRKLYSTYLSYLPEEEFRYPLLEHKDHRGLFAEALKSVDAGQVSVNITKPGMVKAGHWHHTKTEKLIVVSGSGLIRFRRLGDEKLLLYPVSAERLEVLDIPPGYTHDILNTGSSDMVMLVWANQIFDPSNPDTHPAIVDPASSLPHLGGV</sequence>
<gene>
    <name evidence="1" type="ORF">FRZ06_19030</name>
</gene>
<reference evidence="1" key="1">
    <citation type="submission" date="2019-08" db="EMBL/GenBank/DDBJ databases">
        <title>Genome sequence of Clostridiales bacterium MT110.</title>
        <authorList>
            <person name="Cao J."/>
        </authorList>
    </citation>
    <scope>NUCLEOTIDE SEQUENCE</scope>
    <source>
        <strain evidence="1">MT110</strain>
    </source>
</reference>